<name>A0ACD4C428_9BACI</name>
<reference evidence="1" key="1">
    <citation type="submission" date="2022-09" db="EMBL/GenBank/DDBJ databases">
        <title>Complete genome sequence of Rossellomorea vietnamensis strain RL-WG62, a newly isolated PGPR with the potential for plant salinity stress alleviation.</title>
        <authorList>
            <person name="Ren L."/>
            <person name="Wang G."/>
            <person name="Hu H."/>
        </authorList>
    </citation>
    <scope>NUCLEOTIDE SEQUENCE</scope>
    <source>
        <strain evidence="1">RL-WG62</strain>
    </source>
</reference>
<evidence type="ECO:0000313" key="1">
    <source>
        <dbReference type="EMBL" id="UXH43368.1"/>
    </source>
</evidence>
<organism evidence="1 2">
    <name type="scientific">Rossellomorea vietnamensis</name>
    <dbReference type="NCBI Taxonomy" id="218284"/>
    <lineage>
        <taxon>Bacteria</taxon>
        <taxon>Bacillati</taxon>
        <taxon>Bacillota</taxon>
        <taxon>Bacilli</taxon>
        <taxon>Bacillales</taxon>
        <taxon>Bacillaceae</taxon>
        <taxon>Rossellomorea</taxon>
    </lineage>
</organism>
<dbReference type="EMBL" id="CP104558">
    <property type="protein sequence ID" value="UXH43368.1"/>
    <property type="molecule type" value="Genomic_DNA"/>
</dbReference>
<accession>A0ACD4C428</accession>
<sequence>MFLGVDYYPEHWDIDLIDEDLSRMKDMGVNMVRIGEFAWHLMEKEEGRFDFSFFDHVLEKVKANGMNAMFGTPTATFPAWLANRYPDILNEDINGVKKSFGGRRQYCFNSETYQKYSMRIAEKLITHYRDEEAIVSWQIDNELGHEDSDMCYCGSCLRGFQEFLEEKYGSIDELNERWGTIFWGQTYNGFSEIPVPKQTITVHNPAMMLDWSRFRSKSLSRFALKHVDLAKRLKGDHQTVTTNLPGGLFGKWFDSNEFSRDLDFVSYDNYPVWGGLKEPISPAHLSMTLDFIRGLKKQNFWIVEELMGAQGHDVIGYLPRPNQAKVWAWHAFAHGCSNMLFFRWRGMNRGAEQYCLGILDSNNRTTRKFNEVKKFFNEVKEYEELFNSPVKADVALLYDFDNIWSWRIQQQNPSIDFTEEVLRLYEPFHKQNTAIDVLRYDQDFSAYKVVLVPVPQLIDPALTERLEEFTRNGGRVIVSYRAGVKDKDNNLVFGSMIPGGLSPLLGIEVEESESLHEGQSVPVVSTDSDRRTTAEYWRDLVNLTTATSLYRYDDPFYNEYACVTENTVGSGKAYYIGAGIEKRIVEEITAKAAGEAGIETVETNPGVEVVSRTVEGKAYRVIINHNGYEETFGELTLKPYDCVIAEV</sequence>
<keyword evidence="2" id="KW-1185">Reference proteome</keyword>
<protein>
    <submittedName>
        <fullName evidence="1">Beta-galactosidase</fullName>
    </submittedName>
</protein>
<proteinExistence type="predicted"/>
<evidence type="ECO:0000313" key="2">
    <source>
        <dbReference type="Proteomes" id="UP001064027"/>
    </source>
</evidence>
<gene>
    <name evidence="1" type="ORF">N5C46_17105</name>
</gene>
<dbReference type="Proteomes" id="UP001064027">
    <property type="component" value="Chromosome"/>
</dbReference>